<dbReference type="PROSITE" id="PS50294">
    <property type="entry name" value="WD_REPEATS_REGION"/>
    <property type="match status" value="4"/>
</dbReference>
<dbReference type="SMART" id="SM00320">
    <property type="entry name" value="WD40"/>
    <property type="match status" value="5"/>
</dbReference>
<feature type="repeat" description="WD" evidence="3">
    <location>
        <begin position="77"/>
        <end position="108"/>
    </location>
</feature>
<dbReference type="OrthoDB" id="190105at2759"/>
<dbReference type="InterPro" id="IPR001680">
    <property type="entry name" value="WD40_rpt"/>
</dbReference>
<dbReference type="InterPro" id="IPR050349">
    <property type="entry name" value="WD_LIS1/nudF_dynein_reg"/>
</dbReference>
<dbReference type="PROSITE" id="PS00678">
    <property type="entry name" value="WD_REPEATS_1"/>
    <property type="match status" value="3"/>
</dbReference>
<dbReference type="AlphaFoldDB" id="A0A0D7AJH4"/>
<dbReference type="PRINTS" id="PR00320">
    <property type="entry name" value="GPROTEINBRPT"/>
</dbReference>
<dbReference type="InterPro" id="IPR019775">
    <property type="entry name" value="WD40_repeat_CS"/>
</dbReference>
<keyword evidence="2" id="KW-0677">Repeat</keyword>
<dbReference type="InterPro" id="IPR020472">
    <property type="entry name" value="WD40_PAC1"/>
</dbReference>
<feature type="non-terminal residue" evidence="4">
    <location>
        <position position="273"/>
    </location>
</feature>
<dbReference type="InterPro" id="IPR036322">
    <property type="entry name" value="WD40_repeat_dom_sf"/>
</dbReference>
<sequence>ESSLITAIALWRDQIIVASDDNLIRAYTREGRFCRVLKGHDSGVWALALSGDTLISASADATARAWDLNTGTCLHVFHKHTSTVRCVAVTDSLVVTGSRDGSLHVWRIPKAGEHLNESTSTASGDDLYHKYCLAGHSDSVRSLSAVGTVAASGSYDRTVRVWDLTSGECRALLEGHTDKVYQAIINPARCNEIYSSSMDHSVRIWDATTGSCMHVLTEHRSIVPMLTIVGGRAQLVSGDAEGVLCVWDAASGTLVRKYDEHGGSAITALQSDD</sequence>
<keyword evidence="1 3" id="KW-0853">WD repeat</keyword>
<organism evidence="4 5">
    <name type="scientific">Fistulina hepatica ATCC 64428</name>
    <dbReference type="NCBI Taxonomy" id="1128425"/>
    <lineage>
        <taxon>Eukaryota</taxon>
        <taxon>Fungi</taxon>
        <taxon>Dikarya</taxon>
        <taxon>Basidiomycota</taxon>
        <taxon>Agaricomycotina</taxon>
        <taxon>Agaricomycetes</taxon>
        <taxon>Agaricomycetidae</taxon>
        <taxon>Agaricales</taxon>
        <taxon>Fistulinaceae</taxon>
        <taxon>Fistulina</taxon>
    </lineage>
</organism>
<evidence type="ECO:0000256" key="1">
    <source>
        <dbReference type="ARBA" id="ARBA00022574"/>
    </source>
</evidence>
<feature type="non-terminal residue" evidence="4">
    <location>
        <position position="1"/>
    </location>
</feature>
<dbReference type="CDD" id="cd00200">
    <property type="entry name" value="WD40"/>
    <property type="match status" value="1"/>
</dbReference>
<dbReference type="PROSITE" id="PS50082">
    <property type="entry name" value="WD_REPEATS_2"/>
    <property type="match status" value="5"/>
</dbReference>
<dbReference type="PANTHER" id="PTHR44129">
    <property type="entry name" value="WD REPEAT-CONTAINING PROTEIN POP1"/>
    <property type="match status" value="1"/>
</dbReference>
<name>A0A0D7AJH4_9AGAR</name>
<feature type="repeat" description="WD" evidence="3">
    <location>
        <begin position="216"/>
        <end position="257"/>
    </location>
</feature>
<keyword evidence="5" id="KW-1185">Reference proteome</keyword>
<feature type="repeat" description="WD" evidence="3">
    <location>
        <begin position="133"/>
        <end position="172"/>
    </location>
</feature>
<evidence type="ECO:0000256" key="2">
    <source>
        <dbReference type="ARBA" id="ARBA00022737"/>
    </source>
</evidence>
<dbReference type="Proteomes" id="UP000054144">
    <property type="component" value="Unassembled WGS sequence"/>
</dbReference>
<proteinExistence type="predicted"/>
<reference evidence="4 5" key="1">
    <citation type="journal article" date="2015" name="Fungal Genet. Biol.">
        <title>Evolution of novel wood decay mechanisms in Agaricales revealed by the genome sequences of Fistulina hepatica and Cylindrobasidium torrendii.</title>
        <authorList>
            <person name="Floudas D."/>
            <person name="Held B.W."/>
            <person name="Riley R."/>
            <person name="Nagy L.G."/>
            <person name="Koehler G."/>
            <person name="Ransdell A.S."/>
            <person name="Younus H."/>
            <person name="Chow J."/>
            <person name="Chiniquy J."/>
            <person name="Lipzen A."/>
            <person name="Tritt A."/>
            <person name="Sun H."/>
            <person name="Haridas S."/>
            <person name="LaButti K."/>
            <person name="Ohm R.A."/>
            <person name="Kues U."/>
            <person name="Blanchette R.A."/>
            <person name="Grigoriev I.V."/>
            <person name="Minto R.E."/>
            <person name="Hibbett D.S."/>
        </authorList>
    </citation>
    <scope>NUCLEOTIDE SEQUENCE [LARGE SCALE GENOMIC DNA]</scope>
    <source>
        <strain evidence="4 5">ATCC 64428</strain>
    </source>
</reference>
<dbReference type="Pfam" id="PF00400">
    <property type="entry name" value="WD40"/>
    <property type="match status" value="4"/>
</dbReference>
<feature type="repeat" description="WD" evidence="3">
    <location>
        <begin position="173"/>
        <end position="215"/>
    </location>
</feature>
<gene>
    <name evidence="4" type="ORF">FISHEDRAFT_21258</name>
</gene>
<evidence type="ECO:0000313" key="5">
    <source>
        <dbReference type="Proteomes" id="UP000054144"/>
    </source>
</evidence>
<evidence type="ECO:0000256" key="3">
    <source>
        <dbReference type="PROSITE-ProRule" id="PRU00221"/>
    </source>
</evidence>
<dbReference type="EMBL" id="KN881648">
    <property type="protein sequence ID" value="KIY51717.1"/>
    <property type="molecule type" value="Genomic_DNA"/>
</dbReference>
<protein>
    <submittedName>
        <fullName evidence="4">WD40 repeat-like protein</fullName>
    </submittedName>
</protein>
<accession>A0A0D7AJH4</accession>
<evidence type="ECO:0000313" key="4">
    <source>
        <dbReference type="EMBL" id="KIY51717.1"/>
    </source>
</evidence>
<dbReference type="Gene3D" id="2.130.10.10">
    <property type="entry name" value="YVTN repeat-like/Quinoprotein amine dehydrogenase"/>
    <property type="match status" value="1"/>
</dbReference>
<dbReference type="SUPFAM" id="SSF50978">
    <property type="entry name" value="WD40 repeat-like"/>
    <property type="match status" value="1"/>
</dbReference>
<feature type="repeat" description="WD" evidence="3">
    <location>
        <begin position="37"/>
        <end position="76"/>
    </location>
</feature>
<dbReference type="InterPro" id="IPR015943">
    <property type="entry name" value="WD40/YVTN_repeat-like_dom_sf"/>
</dbReference>